<protein>
    <submittedName>
        <fullName evidence="3">DUF3040 domain-containing protein</fullName>
    </submittedName>
</protein>
<keyword evidence="2" id="KW-1133">Transmembrane helix</keyword>
<evidence type="ECO:0000313" key="3">
    <source>
        <dbReference type="EMBL" id="NEE03080.1"/>
    </source>
</evidence>
<comment type="caution">
    <text evidence="3">The sequence shown here is derived from an EMBL/GenBank/DDBJ whole genome shotgun (WGS) entry which is preliminary data.</text>
</comment>
<keyword evidence="2" id="KW-0472">Membrane</keyword>
<feature type="transmembrane region" description="Helical" evidence="2">
    <location>
        <begin position="70"/>
        <end position="89"/>
    </location>
</feature>
<proteinExistence type="predicted"/>
<name>A0A6L9SG79_9ACTN</name>
<keyword evidence="2" id="KW-0812">Transmembrane</keyword>
<dbReference type="Proteomes" id="UP000475214">
    <property type="component" value="Unassembled WGS sequence"/>
</dbReference>
<evidence type="ECO:0000256" key="2">
    <source>
        <dbReference type="SAM" id="Phobius"/>
    </source>
</evidence>
<feature type="transmembrane region" description="Helical" evidence="2">
    <location>
        <begin position="43"/>
        <end position="64"/>
    </location>
</feature>
<dbReference type="RefSeq" id="WP_163742272.1">
    <property type="nucleotide sequence ID" value="NZ_JAAGOA010000019.1"/>
</dbReference>
<evidence type="ECO:0000256" key="1">
    <source>
        <dbReference type="SAM" id="MobiDB-lite"/>
    </source>
</evidence>
<dbReference type="InterPro" id="IPR021401">
    <property type="entry name" value="DUF3040"/>
</dbReference>
<feature type="compositionally biased region" description="Basic and acidic residues" evidence="1">
    <location>
        <begin position="124"/>
        <end position="148"/>
    </location>
</feature>
<evidence type="ECO:0000313" key="4">
    <source>
        <dbReference type="Proteomes" id="UP000475214"/>
    </source>
</evidence>
<keyword evidence="4" id="KW-1185">Reference proteome</keyword>
<sequence>MPLSDHEQRLLEQMEQALQAEDPKFATTMRGADIRRRYVRRTVWAGICFVLGVVLLMAGALLFSTNGNEMLVLPIAGFVVMLVSAWLGVTSWRRAPEASDDADVPDISPGSPRRQRRSGRSKGPKHDGTFMQRMEERWRNRRERGYGN</sequence>
<dbReference type="EMBL" id="JAAGOA010000019">
    <property type="protein sequence ID" value="NEE03080.1"/>
    <property type="molecule type" value="Genomic_DNA"/>
</dbReference>
<organism evidence="3 4">
    <name type="scientific">Phytoactinopolyspora halotolerans</name>
    <dbReference type="NCBI Taxonomy" id="1981512"/>
    <lineage>
        <taxon>Bacteria</taxon>
        <taxon>Bacillati</taxon>
        <taxon>Actinomycetota</taxon>
        <taxon>Actinomycetes</taxon>
        <taxon>Jiangellales</taxon>
        <taxon>Jiangellaceae</taxon>
        <taxon>Phytoactinopolyspora</taxon>
    </lineage>
</organism>
<reference evidence="3 4" key="1">
    <citation type="submission" date="2020-02" db="EMBL/GenBank/DDBJ databases">
        <authorList>
            <person name="Li X.-J."/>
            <person name="Han X.-M."/>
        </authorList>
    </citation>
    <scope>NUCLEOTIDE SEQUENCE [LARGE SCALE GENOMIC DNA]</scope>
    <source>
        <strain evidence="3 4">CCTCC AB 2017055</strain>
    </source>
</reference>
<feature type="region of interest" description="Disordered" evidence="1">
    <location>
        <begin position="96"/>
        <end position="148"/>
    </location>
</feature>
<dbReference type="AlphaFoldDB" id="A0A6L9SG79"/>
<gene>
    <name evidence="3" type="ORF">G1H10_23225</name>
</gene>
<feature type="compositionally biased region" description="Basic residues" evidence="1">
    <location>
        <begin position="113"/>
        <end position="123"/>
    </location>
</feature>
<accession>A0A6L9SG79</accession>
<dbReference type="Pfam" id="PF11239">
    <property type="entry name" value="DUF3040"/>
    <property type="match status" value="1"/>
</dbReference>